<reference evidence="1" key="1">
    <citation type="journal article" date="2015" name="Nature">
        <title>Complex archaea that bridge the gap between prokaryotes and eukaryotes.</title>
        <authorList>
            <person name="Spang A."/>
            <person name="Saw J.H."/>
            <person name="Jorgensen S.L."/>
            <person name="Zaremba-Niedzwiedzka K."/>
            <person name="Martijn J."/>
            <person name="Lind A.E."/>
            <person name="van Eijk R."/>
            <person name="Schleper C."/>
            <person name="Guy L."/>
            <person name="Ettema T.J."/>
        </authorList>
    </citation>
    <scope>NUCLEOTIDE SEQUENCE</scope>
</reference>
<accession>A0A0F9JGE4</accession>
<comment type="caution">
    <text evidence="1">The sequence shown here is derived from an EMBL/GenBank/DDBJ whole genome shotgun (WGS) entry which is preliminary data.</text>
</comment>
<protein>
    <recommendedName>
        <fullName evidence="2">YkgJ family cysteine cluster protein</fullName>
    </recommendedName>
</protein>
<evidence type="ECO:0000313" key="1">
    <source>
        <dbReference type="EMBL" id="KKM04841.1"/>
    </source>
</evidence>
<dbReference type="Pfam" id="PF03692">
    <property type="entry name" value="CxxCxxCC"/>
    <property type="match status" value="1"/>
</dbReference>
<dbReference type="InterPro" id="IPR005358">
    <property type="entry name" value="Puta_zinc/iron-chelating_dom"/>
</dbReference>
<dbReference type="EMBL" id="LAZR01016364">
    <property type="protein sequence ID" value="KKM04841.1"/>
    <property type="molecule type" value="Genomic_DNA"/>
</dbReference>
<evidence type="ECO:0008006" key="2">
    <source>
        <dbReference type="Google" id="ProtNLM"/>
    </source>
</evidence>
<gene>
    <name evidence="1" type="ORF">LCGC14_1760180</name>
</gene>
<proteinExistence type="predicted"/>
<name>A0A0F9JGE4_9ZZZZ</name>
<sequence length="169" mass="18865">MPLVESPVSCAGCGACCINLSIEAEGGDPPAEMVTERQGKRVMKQREDHACVALDPKTRHCTIYEWRPDICRQFGPEDEQCLDALNRLQQKVMNECEEELEAILRETAILVLKYGYAPFVRTVADGGPQDIQVFLRRRLHAPDVRSGQLAAAVTEFIGQVNSHTEELPE</sequence>
<dbReference type="AlphaFoldDB" id="A0A0F9JGE4"/>
<organism evidence="1">
    <name type="scientific">marine sediment metagenome</name>
    <dbReference type="NCBI Taxonomy" id="412755"/>
    <lineage>
        <taxon>unclassified sequences</taxon>
        <taxon>metagenomes</taxon>
        <taxon>ecological metagenomes</taxon>
    </lineage>
</organism>